<feature type="non-terminal residue" evidence="1">
    <location>
        <position position="30"/>
    </location>
</feature>
<reference evidence="1" key="1">
    <citation type="journal article" date="2014" name="Front. Microbiol.">
        <title>High frequency of phylogenetically diverse reductive dehalogenase-homologous genes in deep subseafloor sedimentary metagenomes.</title>
        <authorList>
            <person name="Kawai M."/>
            <person name="Futagami T."/>
            <person name="Toyoda A."/>
            <person name="Takaki Y."/>
            <person name="Nishi S."/>
            <person name="Hori S."/>
            <person name="Arai W."/>
            <person name="Tsubouchi T."/>
            <person name="Morono Y."/>
            <person name="Uchiyama I."/>
            <person name="Ito T."/>
            <person name="Fujiyama A."/>
            <person name="Inagaki F."/>
            <person name="Takami H."/>
        </authorList>
    </citation>
    <scope>NUCLEOTIDE SEQUENCE</scope>
    <source>
        <strain evidence="1">Expedition CK06-06</strain>
    </source>
</reference>
<sequence>MTLIGTDVEDATDFAAIFVPAEAEWKPKAD</sequence>
<proteinExistence type="predicted"/>
<evidence type="ECO:0000313" key="1">
    <source>
        <dbReference type="EMBL" id="GAH93043.1"/>
    </source>
</evidence>
<dbReference type="AlphaFoldDB" id="X1LFY1"/>
<accession>X1LFY1</accession>
<name>X1LFY1_9ZZZZ</name>
<gene>
    <name evidence="1" type="ORF">S03H2_70362</name>
</gene>
<comment type="caution">
    <text evidence="1">The sequence shown here is derived from an EMBL/GenBank/DDBJ whole genome shotgun (WGS) entry which is preliminary data.</text>
</comment>
<organism evidence="1">
    <name type="scientific">marine sediment metagenome</name>
    <dbReference type="NCBI Taxonomy" id="412755"/>
    <lineage>
        <taxon>unclassified sequences</taxon>
        <taxon>metagenomes</taxon>
        <taxon>ecological metagenomes</taxon>
    </lineage>
</organism>
<dbReference type="EMBL" id="BARU01046736">
    <property type="protein sequence ID" value="GAH93043.1"/>
    <property type="molecule type" value="Genomic_DNA"/>
</dbReference>
<protein>
    <submittedName>
        <fullName evidence="1">Uncharacterized protein</fullName>
    </submittedName>
</protein>